<name>B4VS83_9CYAN</name>
<dbReference type="Proteomes" id="UP000003835">
    <property type="component" value="Unassembled WGS sequence"/>
</dbReference>
<dbReference type="AlphaFoldDB" id="B4VS83"/>
<evidence type="ECO:0000313" key="1">
    <source>
        <dbReference type="EMBL" id="EDX75050.1"/>
    </source>
</evidence>
<accession>B4VS83</accession>
<proteinExistence type="predicted"/>
<sequence length="48" mass="5458">MLFTLDRGGFSRIWVRQESLIVKPAPTHTPGFFERSEGSKLFSPSLFS</sequence>
<protein>
    <submittedName>
        <fullName evidence="1">Uncharacterized protein</fullName>
    </submittedName>
</protein>
<dbReference type="EMBL" id="DS989850">
    <property type="protein sequence ID" value="EDX75050.1"/>
    <property type="molecule type" value="Genomic_DNA"/>
</dbReference>
<evidence type="ECO:0000313" key="2">
    <source>
        <dbReference type="Proteomes" id="UP000003835"/>
    </source>
</evidence>
<reference evidence="1 2" key="1">
    <citation type="submission" date="2008-07" db="EMBL/GenBank/DDBJ databases">
        <authorList>
            <person name="Tandeau de Marsac N."/>
            <person name="Ferriera S."/>
            <person name="Johnson J."/>
            <person name="Kravitz S."/>
            <person name="Beeson K."/>
            <person name="Sutton G."/>
            <person name="Rogers Y.-H."/>
            <person name="Friedman R."/>
            <person name="Frazier M."/>
            <person name="Venter J.C."/>
        </authorList>
    </citation>
    <scope>NUCLEOTIDE SEQUENCE [LARGE SCALE GENOMIC DNA]</scope>
    <source>
        <strain evidence="1 2">PCC 7420</strain>
    </source>
</reference>
<dbReference type="HOGENOM" id="CLU_3151588_0_0_3"/>
<gene>
    <name evidence="1" type="ORF">MC7420_2054</name>
</gene>
<keyword evidence="2" id="KW-1185">Reference proteome</keyword>
<organism evidence="1 2">
    <name type="scientific">Coleofasciculus chthonoplastes PCC 7420</name>
    <dbReference type="NCBI Taxonomy" id="118168"/>
    <lineage>
        <taxon>Bacteria</taxon>
        <taxon>Bacillati</taxon>
        <taxon>Cyanobacteriota</taxon>
        <taxon>Cyanophyceae</taxon>
        <taxon>Coleofasciculales</taxon>
        <taxon>Coleofasciculaceae</taxon>
        <taxon>Coleofasciculus</taxon>
    </lineage>
</organism>